<feature type="transmembrane region" description="Helical" evidence="2">
    <location>
        <begin position="1712"/>
        <end position="1736"/>
    </location>
</feature>
<protein>
    <recommendedName>
        <fullName evidence="3">Protein kinase domain-containing protein</fullName>
    </recommendedName>
</protein>
<evidence type="ECO:0000313" key="4">
    <source>
        <dbReference type="EMBL" id="KAK2944516.1"/>
    </source>
</evidence>
<evidence type="ECO:0000256" key="1">
    <source>
        <dbReference type="SAM" id="MobiDB-lite"/>
    </source>
</evidence>
<dbReference type="InterPro" id="IPR011009">
    <property type="entry name" value="Kinase-like_dom_sf"/>
</dbReference>
<dbReference type="Pfam" id="PF07714">
    <property type="entry name" value="PK_Tyr_Ser-Thr"/>
    <property type="match status" value="1"/>
</dbReference>
<sequence>MFDVWNSTFSVDNLQLYADTPDTAVSLIRSSTFVVSRCEITSCPETSPFVIGHSGMESSGSVSIISCSHRSPSESSSLLPLVSGLTSFPPSASDSSTGGHDADTFGVGSLSIVGTGLIVKSQHLVAGTGPLFDFGIPAENGLFGVVGCSVSLLGSSLTNTTSTRLSSSVSPSCTLLKQRVIGVSVSESTNHLCGTSGMELNWAGSSLLSNSSFSSCFTNDTPDPVAEPTQDPSKLYESYISKKTRIYLEKDKDETLSNPIWVADCEFSDLNATDDGAAIYVSQYNGDFVLKDTSIKNCHGTKRSTFAVVSVRRNFEREPKNRFSATIFNCHFSNNSADASGHLHNQYSNPVTIAQCTFEDSRLPSSSPLKLTLPIHINHQGEFRFDNSTISNNEGYEAGGIGTSQKDPADLLVLTSILFQDNVCTYKTENLRVFDLIIYGGIKSATVQFIDCFSTSAQPHCGILNATQLYPDFVGPSITSVVQTIRETGNGDELEVTLSFEGVFTGTSRKYDVTLEDAGGNQLVTENVSFSTTAGEVTFALNNPNVPSLSFSTNYTIVKVERSASEATSNELVFEGDTEPDWTWWHHTADSRAGKMVSLSFITPPEKPARISSALASLSGTNMTWVDVALTGEELPCGKDFTIVVKEMEGDAIKSGATGISLTGHIEGSSGTTETTCKASVEIYNQSNTLEYSKTYKIISLDVEGQAGIVGSAAKFTVDASPCRVEGTEAPTLNGMKTTVSVKVKGVNFPSTVTSMKVKGESTPIISTSITDISATELTVAFGTGKEETLELVQFGETYEIVEISGGSTVYVNSGVGFAVPVPGTVSSTSTQLNSTTNEHFKVIVNGMNFVSGSEWTMKLNGRSEEISVTMTSAEQGESSWVKAGGSGQIEFGQSYTLSTMTQKSKPSEHLVCAGVSLATPPGPALTNIKAEPNPLNLNEAEVSVTVSPRAAGDFTLIVLDAQNAEISIGPFLFTSSSTATTSSHTVLIHPSGKLSYGKTYTVKMLSSSTLIVSHSGQTVKMPDAPPRISLAAAALSGENETWVTLTLTGEALPCGKDFTIVVKEMEGEAIKSGAPEITLTGTIEGSSGTTTTCTASVEIYNQSNTLEYSKKYKVESLKIVGYGCIVDSTVNFTVDDSPCRVEGTEAPTLNGMKTTVSVKVKGVNFPSTVTSMKVKGESTPIISTSITDISATELTVTFDTNSEGSGTALGFEKSYSIVEISGGSTVYVNSGVGFTVPSPPTLTAAHFSFATKSNTTFHLILEGTLLPVSEKYLVSLQNIDNPIEVTFTTPTEGSSAELALGWSDTLQFGTDYPLVSVILKGMPSILIPSTHLTLQTDSRPNPLILYATDSGNSDPKFCGAEERPCSSVDVAKNLVVGIAAQHATIKIITKAAINNPISVETGHELKLELATLTPPTLVIPSTASLGASTSLISVAGTLLVESVEIEVQIDALSFVLFDVEGGMLVMDSVHISGVPSSSEVVDGIEGLCSWETGLIKLHDTTAKFENCRMSSIGMGEIWMESSSLSLISTQILSCGAQFSLFPSAQQDVMCKSGNITILPSSSDTSKDHWISSTSECSVVLNRSELKSPHFVPSLDEQNCQSTLSKKKDSFSVLIVGSKLIPCDLKLEVSESSSSKSNIEPVSLPLSFSSAESWNETHLNLSIPSSNLSSLSSDQKWTACIVYGMGEHTESFTFLESLKQRKAEALKQSLRWLVPVILCSVLLLLAVFIVVVVVVCRRRRKTRSASSTLLSQQELSEEVVDKMDVELAYPTTNGVIAQNSHEAQTAMASDESGDTRAEYSPHDAPQLDDPVEALLCEGQFPMETVDGHDTLYDRIHKGEGVAEGKKREIERKIVRGMIKMVEKRNLESGTRISPHWILLNRNDSVFIRVESDIEKKQEQDKPSLPNTTQPSVSQTRAKNGIEEIRWRAPEQGEKEGEMKGGVEASKVMVFRLGLIVWEIETGLVPFGELDAVNAHRNLAAGIALPLQKVGDASMREFIEGCLQIDADQRITLQQALAKLEDIPEGSAKDEMKD</sequence>
<dbReference type="SUPFAM" id="SSF51126">
    <property type="entry name" value="Pectin lyase-like"/>
    <property type="match status" value="1"/>
</dbReference>
<proteinExistence type="predicted"/>
<feature type="domain" description="Protein kinase" evidence="3">
    <location>
        <begin position="1677"/>
        <end position="2022"/>
    </location>
</feature>
<reference evidence="4 5" key="1">
    <citation type="journal article" date="2022" name="bioRxiv">
        <title>Genomics of Preaxostyla Flagellates Illuminates Evolutionary Transitions and the Path Towards Mitochondrial Loss.</title>
        <authorList>
            <person name="Novak L.V.F."/>
            <person name="Treitli S.C."/>
            <person name="Pyrih J."/>
            <person name="Halakuc P."/>
            <person name="Pipaliya S.V."/>
            <person name="Vacek V."/>
            <person name="Brzon O."/>
            <person name="Soukal P."/>
            <person name="Eme L."/>
            <person name="Dacks J.B."/>
            <person name="Karnkowska A."/>
            <person name="Elias M."/>
            <person name="Hampl V."/>
        </authorList>
    </citation>
    <scope>NUCLEOTIDE SEQUENCE [LARGE SCALE GENOMIC DNA]</scope>
    <source>
        <strain evidence="4">NAU3</strain>
        <tissue evidence="4">Gut</tissue>
    </source>
</reference>
<keyword evidence="2" id="KW-0812">Transmembrane</keyword>
<feature type="region of interest" description="Disordered" evidence="1">
    <location>
        <begin position="1778"/>
        <end position="1802"/>
    </location>
</feature>
<feature type="compositionally biased region" description="Polar residues" evidence="1">
    <location>
        <begin position="1778"/>
        <end position="1787"/>
    </location>
</feature>
<gene>
    <name evidence="4" type="ORF">BLNAU_20565</name>
</gene>
<dbReference type="InterPro" id="IPR001245">
    <property type="entry name" value="Ser-Thr/Tyr_kinase_cat_dom"/>
</dbReference>
<organism evidence="4 5">
    <name type="scientific">Blattamonas nauphoetae</name>
    <dbReference type="NCBI Taxonomy" id="2049346"/>
    <lineage>
        <taxon>Eukaryota</taxon>
        <taxon>Metamonada</taxon>
        <taxon>Preaxostyla</taxon>
        <taxon>Oxymonadida</taxon>
        <taxon>Blattamonas</taxon>
    </lineage>
</organism>
<feature type="compositionally biased region" description="Polar residues" evidence="1">
    <location>
        <begin position="1904"/>
        <end position="1917"/>
    </location>
</feature>
<dbReference type="InterPro" id="IPR011050">
    <property type="entry name" value="Pectin_lyase_fold/virulence"/>
</dbReference>
<feature type="region of interest" description="Disordered" evidence="1">
    <location>
        <begin position="1894"/>
        <end position="1922"/>
    </location>
</feature>
<evidence type="ECO:0000259" key="3">
    <source>
        <dbReference type="PROSITE" id="PS50011"/>
    </source>
</evidence>
<dbReference type="EMBL" id="JARBJD010000295">
    <property type="protein sequence ID" value="KAK2944516.1"/>
    <property type="molecule type" value="Genomic_DNA"/>
</dbReference>
<dbReference type="Proteomes" id="UP001281761">
    <property type="component" value="Unassembled WGS sequence"/>
</dbReference>
<accession>A0ABQ9X1L9</accession>
<dbReference type="SUPFAM" id="SSF56112">
    <property type="entry name" value="Protein kinase-like (PK-like)"/>
    <property type="match status" value="1"/>
</dbReference>
<evidence type="ECO:0000313" key="5">
    <source>
        <dbReference type="Proteomes" id="UP001281761"/>
    </source>
</evidence>
<dbReference type="InterPro" id="IPR000719">
    <property type="entry name" value="Prot_kinase_dom"/>
</dbReference>
<comment type="caution">
    <text evidence="4">The sequence shown here is derived from an EMBL/GenBank/DDBJ whole genome shotgun (WGS) entry which is preliminary data.</text>
</comment>
<dbReference type="PROSITE" id="PS50011">
    <property type="entry name" value="PROTEIN_KINASE_DOM"/>
    <property type="match status" value="1"/>
</dbReference>
<keyword evidence="5" id="KW-1185">Reference proteome</keyword>
<evidence type="ECO:0000256" key="2">
    <source>
        <dbReference type="SAM" id="Phobius"/>
    </source>
</evidence>
<name>A0ABQ9X1L9_9EUKA</name>
<dbReference type="Gene3D" id="1.10.510.10">
    <property type="entry name" value="Transferase(Phosphotransferase) domain 1"/>
    <property type="match status" value="1"/>
</dbReference>
<keyword evidence="2" id="KW-0472">Membrane</keyword>
<keyword evidence="2" id="KW-1133">Transmembrane helix</keyword>